<evidence type="ECO:0000256" key="1">
    <source>
        <dbReference type="SAM" id="MobiDB-lite"/>
    </source>
</evidence>
<name>A0A0G3XDX2_9SPHN</name>
<gene>
    <name evidence="2" type="ORF">AB433_00415</name>
</gene>
<dbReference type="Proteomes" id="UP000035287">
    <property type="component" value="Chromosome"/>
</dbReference>
<keyword evidence="3" id="KW-1185">Reference proteome</keyword>
<organism evidence="2 3">
    <name type="scientific">Croceicoccus naphthovorans</name>
    <dbReference type="NCBI Taxonomy" id="1348774"/>
    <lineage>
        <taxon>Bacteria</taxon>
        <taxon>Pseudomonadati</taxon>
        <taxon>Pseudomonadota</taxon>
        <taxon>Alphaproteobacteria</taxon>
        <taxon>Sphingomonadales</taxon>
        <taxon>Erythrobacteraceae</taxon>
        <taxon>Croceicoccus</taxon>
    </lineage>
</organism>
<protein>
    <submittedName>
        <fullName evidence="2">Uncharacterized protein</fullName>
    </submittedName>
</protein>
<feature type="region of interest" description="Disordered" evidence="1">
    <location>
        <begin position="28"/>
        <end position="69"/>
    </location>
</feature>
<reference evidence="2 3" key="1">
    <citation type="submission" date="2015-06" db="EMBL/GenBank/DDBJ databases">
        <authorList>
            <person name="Zeng Y."/>
            <person name="Huang Y."/>
        </authorList>
    </citation>
    <scope>NUCLEOTIDE SEQUENCE [LARGE SCALE GENOMIC DNA]</scope>
    <source>
        <strain evidence="2 3">PQ-2</strain>
    </source>
</reference>
<evidence type="ECO:0000313" key="2">
    <source>
        <dbReference type="EMBL" id="AKM08804.1"/>
    </source>
</evidence>
<sequence>MSTTNSSPPNLATVASILVIRVNLSATPTRSWSPATCPRRSLTALKRLRSSKTSRNGRSLPHSANSEAS</sequence>
<evidence type="ECO:0000313" key="3">
    <source>
        <dbReference type="Proteomes" id="UP000035287"/>
    </source>
</evidence>
<dbReference type="KEGG" id="cna:AB433_00415"/>
<accession>A0A0G3XDX2</accession>
<proteinExistence type="predicted"/>
<dbReference type="EMBL" id="CP011770">
    <property type="protein sequence ID" value="AKM08804.1"/>
    <property type="molecule type" value="Genomic_DNA"/>
</dbReference>
<feature type="compositionally biased region" description="Polar residues" evidence="1">
    <location>
        <begin position="53"/>
        <end position="69"/>
    </location>
</feature>
<dbReference type="AlphaFoldDB" id="A0A0G3XDX2"/>